<evidence type="ECO:0000259" key="9">
    <source>
        <dbReference type="Pfam" id="PF12371"/>
    </source>
</evidence>
<reference evidence="12" key="1">
    <citation type="submission" date="2023-07" db="EMBL/GenBank/DDBJ databases">
        <title>draft genome sequence of fig (Ficus carica).</title>
        <authorList>
            <person name="Takahashi T."/>
            <person name="Nishimura K."/>
        </authorList>
    </citation>
    <scope>NUCLEOTIDE SEQUENCE</scope>
</reference>
<evidence type="ECO:0008006" key="14">
    <source>
        <dbReference type="Google" id="ProtNLM"/>
    </source>
</evidence>
<dbReference type="InterPro" id="IPR022113">
    <property type="entry name" value="TMEM131L_N"/>
</dbReference>
<feature type="transmembrane region" description="Helical" evidence="8">
    <location>
        <begin position="833"/>
        <end position="856"/>
    </location>
</feature>
<evidence type="ECO:0000313" key="13">
    <source>
        <dbReference type="Proteomes" id="UP001187192"/>
    </source>
</evidence>
<evidence type="ECO:0000259" key="10">
    <source>
        <dbReference type="Pfam" id="PF24474"/>
    </source>
</evidence>
<dbReference type="InterPro" id="IPR056001">
    <property type="entry name" value="DUF7579"/>
</dbReference>
<dbReference type="PANTHER" id="PTHR22050">
    <property type="entry name" value="RW1 PROTEIN HOMOLOG"/>
    <property type="match status" value="1"/>
</dbReference>
<accession>A0AA88CU51</accession>
<comment type="caution">
    <text evidence="12">The sequence shown here is derived from an EMBL/GenBank/DDBJ whole genome shotgun (WGS) entry which is preliminary data.</text>
</comment>
<feature type="domain" description="Transmembrane protein 131-like N-terminal" evidence="9">
    <location>
        <begin position="162"/>
        <end position="245"/>
    </location>
</feature>
<feature type="compositionally biased region" description="Basic residues" evidence="7">
    <location>
        <begin position="1021"/>
        <end position="1030"/>
    </location>
</feature>
<proteinExistence type="inferred from homology"/>
<feature type="compositionally biased region" description="Polar residues" evidence="7">
    <location>
        <begin position="1003"/>
        <end position="1014"/>
    </location>
</feature>
<dbReference type="InterPro" id="IPR039877">
    <property type="entry name" value="TMEM131-like"/>
</dbReference>
<dbReference type="InterPro" id="IPR055437">
    <property type="entry name" value="TMEM131L_Ig_5"/>
</dbReference>
<organism evidence="12 13">
    <name type="scientific">Ficus carica</name>
    <name type="common">Common fig</name>
    <dbReference type="NCBI Taxonomy" id="3494"/>
    <lineage>
        <taxon>Eukaryota</taxon>
        <taxon>Viridiplantae</taxon>
        <taxon>Streptophyta</taxon>
        <taxon>Embryophyta</taxon>
        <taxon>Tracheophyta</taxon>
        <taxon>Spermatophyta</taxon>
        <taxon>Magnoliopsida</taxon>
        <taxon>eudicotyledons</taxon>
        <taxon>Gunneridae</taxon>
        <taxon>Pentapetalae</taxon>
        <taxon>rosids</taxon>
        <taxon>fabids</taxon>
        <taxon>Rosales</taxon>
        <taxon>Moraceae</taxon>
        <taxon>Ficeae</taxon>
        <taxon>Ficus</taxon>
    </lineage>
</organism>
<evidence type="ECO:0000256" key="7">
    <source>
        <dbReference type="SAM" id="MobiDB-lite"/>
    </source>
</evidence>
<evidence type="ECO:0000256" key="4">
    <source>
        <dbReference type="ARBA" id="ARBA00022729"/>
    </source>
</evidence>
<comment type="subcellular location">
    <subcellularLocation>
        <location evidence="1">Membrane</location>
        <topology evidence="1">Single-pass type I membrane protein</topology>
    </subcellularLocation>
</comment>
<evidence type="ECO:0000256" key="2">
    <source>
        <dbReference type="ARBA" id="ARBA00006682"/>
    </source>
</evidence>
<keyword evidence="4" id="KW-0732">Signal</keyword>
<evidence type="ECO:0000256" key="8">
    <source>
        <dbReference type="SAM" id="Phobius"/>
    </source>
</evidence>
<dbReference type="Pfam" id="PF12371">
    <property type="entry name" value="TMEM131_like_N"/>
    <property type="match status" value="1"/>
</dbReference>
<keyword evidence="13" id="KW-1185">Reference proteome</keyword>
<dbReference type="PANTHER" id="PTHR22050:SF0">
    <property type="entry name" value="TRANSMEMBRANE PROTEIN 131 HOMOLOG"/>
    <property type="match status" value="1"/>
</dbReference>
<dbReference type="Pfam" id="PF24474">
    <property type="entry name" value="DUF7579"/>
    <property type="match status" value="1"/>
</dbReference>
<name>A0AA88CU51_FICCA</name>
<feature type="domain" description="DUF7579" evidence="10">
    <location>
        <begin position="420"/>
        <end position="534"/>
    </location>
</feature>
<feature type="region of interest" description="Disordered" evidence="7">
    <location>
        <begin position="941"/>
        <end position="1074"/>
    </location>
</feature>
<keyword evidence="5 8" id="KW-1133">Transmembrane helix</keyword>
<feature type="transmembrane region" description="Helical" evidence="8">
    <location>
        <begin position="868"/>
        <end position="891"/>
    </location>
</feature>
<dbReference type="GO" id="GO:0016020">
    <property type="term" value="C:membrane"/>
    <property type="evidence" value="ECO:0007669"/>
    <property type="project" value="UniProtKB-SubCell"/>
</dbReference>
<evidence type="ECO:0000256" key="5">
    <source>
        <dbReference type="ARBA" id="ARBA00022989"/>
    </source>
</evidence>
<keyword evidence="6 8" id="KW-0472">Membrane</keyword>
<evidence type="ECO:0000256" key="3">
    <source>
        <dbReference type="ARBA" id="ARBA00022692"/>
    </source>
</evidence>
<dbReference type="EMBL" id="BTGU01000002">
    <property type="protein sequence ID" value="GMN30012.1"/>
    <property type="molecule type" value="Genomic_DNA"/>
</dbReference>
<feature type="compositionally biased region" description="Low complexity" evidence="7">
    <location>
        <begin position="1039"/>
        <end position="1060"/>
    </location>
</feature>
<evidence type="ECO:0000256" key="6">
    <source>
        <dbReference type="ARBA" id="ARBA00023136"/>
    </source>
</evidence>
<feature type="domain" description="TMEM131L fifth Ig-like" evidence="11">
    <location>
        <begin position="773"/>
        <end position="838"/>
    </location>
</feature>
<dbReference type="Proteomes" id="UP001187192">
    <property type="component" value="Unassembled WGS sequence"/>
</dbReference>
<evidence type="ECO:0000256" key="1">
    <source>
        <dbReference type="ARBA" id="ARBA00004479"/>
    </source>
</evidence>
<comment type="similarity">
    <text evidence="2">Belongs to the TMEM131 family.</text>
</comment>
<gene>
    <name evidence="12" type="ORF">TIFTF001_002655</name>
</gene>
<evidence type="ECO:0000313" key="12">
    <source>
        <dbReference type="EMBL" id="GMN30012.1"/>
    </source>
</evidence>
<dbReference type="AlphaFoldDB" id="A0AA88CU51"/>
<protein>
    <recommendedName>
        <fullName evidence="14">Transmembrane protein</fullName>
    </recommendedName>
</protein>
<dbReference type="Pfam" id="PF24501">
    <property type="entry name" value="Ig_TMEM131L_5"/>
    <property type="match status" value="1"/>
</dbReference>
<evidence type="ECO:0000259" key="11">
    <source>
        <dbReference type="Pfam" id="PF24501"/>
    </source>
</evidence>
<sequence length="1258" mass="137813">MDGKRESVEFDACRSCGDSSNAVFPGISAEYGHPKTYLNIERICTNSHAFCFPSTLPGFSAKDDEHEAASGLTDDTKSAMNKSWSMDYGRFKLFNGGILSCSLNSREASNKLSFIQTDSAMENDVSSCRGSLLHQKSANFKEEVNLELTKSGSFDVSPSRHVEISPAILDWGHKHIYFPSVAYLTVANTCNDSILHVYEPFSTDPQFYPCNFSEALLGPGETASLCFVFLPRWLGLSSAHLILQTSSGGFLIQAKGFSIESPYGIHQLRGLDVSSGSSGRRWSRNLSLSNSFDETLYVEEVTAWLSISAGQTSVHTEAICRAKNFQDSEVLDMRNFEDWLVVRNGQFGFPLLGMRPLWNWEIGPQSTETIIELDFSVESKGKVFGAFCMQLLRSSQDKSDTVVVPLEAEFDGKAAPDVSGSVLASLHVLSPSDDNEAVVVLSLRNGSPYLLSVVRITGQAEGKFLRLKYMEGLLLFPGSDTQVAVVTCGHMHDSPPDVLNIHGDCKLLILTNDSTSPQIEVSCQEMIQTCSRNWKDSSVGFKHQAEIKESTRTVNLPSHNKALQTTEADEFVLANWKSQGTRGGMSVLDDLELLFPMVHVGSYQSKWISVHNPSEEPVVMQLILNSGEIIDECKGTDGLIQPPSSGSLVRDESATPSRYGFSIAEGAVTEAYVEPHASASFGPILFHPSTRCEWRSSALIRNNLSGVEWLSLRGFGGSLSLLLHEVSEPVRSIEFNLSLPVPVNLSPVDFLGHMEGTLYSCSQPLVKELYAKNMGDLPLEVRGIKVSGKDCGLDGFMVHTCRGFAIEPGELSKVLISYQTDLSATVVHRDLELVLATGILVIPMKATLPMHMLNVCKRSVFWMRVKKYTAAIILATTLMLLVFCLIFPQILALGSSDYFCRSCKDSMATTLRSTGKCPREFNLGSGKFSLLTEMDDLIDNSSPQARVGNYPSDQLGPPDKGTHYVKSGLGNPRQSSDSPDSRKERELPSSLPSQSVHIDYSGIQGTSPPGNLTIKTEKEKGRRRRKKKGSKLAGLFEVSSSQSGNSTPSSPLSPLTSVTPKQLWPQSLDPEQPIEGRNQQTQMANQYPEKVRGLESVSKANLLETKVTGEHRRNDLCVSTQERPSASVPGKTATRRPVLLPSATFPSANKPAPNVLFSSPFPAAASAIAPHARAPGSKLCGQKNNEADEKTDTLDGDEYTYDIWGDHFSRLHLMGRSKNMSSFFSKIPVNDSDSFFVKGPQTLVSKSQPKSLSFRQEC</sequence>
<keyword evidence="3 8" id="KW-0812">Transmembrane</keyword>